<dbReference type="EMBL" id="PP511876">
    <property type="protein sequence ID" value="XCD08374.1"/>
    <property type="molecule type" value="Genomic_DNA"/>
</dbReference>
<evidence type="ECO:0000313" key="1">
    <source>
        <dbReference type="EMBL" id="XCD08374.1"/>
    </source>
</evidence>
<name>A0AAU8B7P9_9CAUD</name>
<organism evidence="1">
    <name type="scientific">Dulem virus 42</name>
    <dbReference type="NCBI Taxonomy" id="3145760"/>
    <lineage>
        <taxon>Viruses</taxon>
        <taxon>Duplodnaviria</taxon>
        <taxon>Heunggongvirae</taxon>
        <taxon>Uroviricota</taxon>
        <taxon>Caudoviricetes</taxon>
    </lineage>
</organism>
<accession>A0AAU8B7P9</accession>
<proteinExistence type="predicted"/>
<protein>
    <recommendedName>
        <fullName evidence="2">Capsid protein</fullName>
    </recommendedName>
</protein>
<sequence>MSKLAFSNIFDDALYGTEKSGRKARYGRDIKKDIIKKINLLTQMGVNKIRDKFYTKLDSGAVVLNQDNVRQYMKSIIQSNGLGVAAEDLLEDNNVVSSLIQRTVFEQSVSSLVNSEVIDIVTNGGTAIQQSIYGFAEAAYGNQNVQSQNDDYTKYNDGKELKWNAKEGSMEVLLSMNFFKTVVPADKQGSYAEMRQWLIDNDVIKGTKSDGTKSNPKPFGIGYRIPTQGMSSIFGFIVADVLPEHVGDLIIVPREFTAQTGSDFDVDKLYLATYSYKDGVRESYSGKDDTTGGIANSLLDDYLDIISDRRNFANARASIDTVTNIIQNELLSGLLRTTQKGYRQSMS</sequence>
<reference evidence="1" key="1">
    <citation type="submission" date="2024-03" db="EMBL/GenBank/DDBJ databases">
        <title>Diverse circular DNA viruses in blood, oral, and fecal samples of captive lemurs.</title>
        <authorList>
            <person name="Paietta E.N."/>
            <person name="Kraberger S."/>
            <person name="Lund M.C."/>
            <person name="Custer J.M."/>
            <person name="Vargas K.M."/>
            <person name="Ehmke E.E."/>
            <person name="Yoder A.D."/>
            <person name="Varsani A."/>
        </authorList>
    </citation>
    <scope>NUCLEOTIDE SEQUENCE</scope>
    <source>
        <strain evidence="1">Duke_30FF_63</strain>
    </source>
</reference>
<evidence type="ECO:0008006" key="2">
    <source>
        <dbReference type="Google" id="ProtNLM"/>
    </source>
</evidence>